<evidence type="ECO:0008006" key="4">
    <source>
        <dbReference type="Google" id="ProtNLM"/>
    </source>
</evidence>
<dbReference type="OMA" id="NDNTEHT"/>
<gene>
    <name evidence="2" type="ORF">MBM_01829</name>
</gene>
<dbReference type="eggNOG" id="ENOG502S4C0">
    <property type="taxonomic scope" value="Eukaryota"/>
</dbReference>
<feature type="compositionally biased region" description="Basic and acidic residues" evidence="1">
    <location>
        <begin position="71"/>
        <end position="125"/>
    </location>
</feature>
<feature type="region of interest" description="Disordered" evidence="1">
    <location>
        <begin position="71"/>
        <end position="251"/>
    </location>
</feature>
<dbReference type="EMBL" id="JH921430">
    <property type="protein sequence ID" value="EKD19877.1"/>
    <property type="molecule type" value="Genomic_DNA"/>
</dbReference>
<feature type="compositionally biased region" description="Basic and acidic residues" evidence="1">
    <location>
        <begin position="169"/>
        <end position="181"/>
    </location>
</feature>
<dbReference type="OrthoDB" id="4590707at2759"/>
<accession>K1X497</accession>
<proteinExistence type="predicted"/>
<dbReference type="Proteomes" id="UP000006753">
    <property type="component" value="Unassembled WGS sequence"/>
</dbReference>
<protein>
    <recommendedName>
        <fullName evidence="4">Cylicin I</fullName>
    </recommendedName>
</protein>
<dbReference type="HOGENOM" id="CLU_075332_2_0_1"/>
<evidence type="ECO:0000313" key="3">
    <source>
        <dbReference type="Proteomes" id="UP000006753"/>
    </source>
</evidence>
<organism evidence="2 3">
    <name type="scientific">Marssonina brunnea f. sp. multigermtubi (strain MB_m1)</name>
    <name type="common">Marssonina leaf spot fungus</name>
    <dbReference type="NCBI Taxonomy" id="1072389"/>
    <lineage>
        <taxon>Eukaryota</taxon>
        <taxon>Fungi</taxon>
        <taxon>Dikarya</taxon>
        <taxon>Ascomycota</taxon>
        <taxon>Pezizomycotina</taxon>
        <taxon>Leotiomycetes</taxon>
        <taxon>Helotiales</taxon>
        <taxon>Drepanopezizaceae</taxon>
        <taxon>Drepanopeziza</taxon>
    </lineage>
</organism>
<dbReference type="InParanoid" id="K1X497"/>
<keyword evidence="3" id="KW-1185">Reference proteome</keyword>
<dbReference type="KEGG" id="mbe:MBM_01829"/>
<evidence type="ECO:0000313" key="2">
    <source>
        <dbReference type="EMBL" id="EKD19877.1"/>
    </source>
</evidence>
<name>K1X497_MARBU</name>
<dbReference type="STRING" id="1072389.K1X497"/>
<sequence length="251" mass="26694">MAFSRFAALRSSIRAARPTAARPQLFRQVVRRGYASGSHEPAKASGDALWAATAVAVTIPSCWWILSKAPDASHGHGGHGGEHGEVHGEEHKEEAEDKAEKSEDKPEEKPDEAEAKSDDSGKSEDSDSDDDKEESNTPETSDDEGEEKFSADGKNTKTIVPDAKGGNKKRLESNKGIKAGETDSEDSSDKAAASKPVGDKNSQTSKQEGLTNTDTKHSTDITNDPTKSKKGEGAPDTAKVKGTVDPNRPQV</sequence>
<feature type="compositionally biased region" description="Polar residues" evidence="1">
    <location>
        <begin position="200"/>
        <end position="213"/>
    </location>
</feature>
<dbReference type="GeneID" id="18757764"/>
<evidence type="ECO:0000256" key="1">
    <source>
        <dbReference type="SAM" id="MobiDB-lite"/>
    </source>
</evidence>
<reference evidence="2 3" key="1">
    <citation type="journal article" date="2012" name="BMC Genomics">
        <title>Sequencing the genome of Marssonina brunnea reveals fungus-poplar co-evolution.</title>
        <authorList>
            <person name="Zhu S."/>
            <person name="Cao Y.-Z."/>
            <person name="Jiang C."/>
            <person name="Tan B.-Y."/>
            <person name="Wang Z."/>
            <person name="Feng S."/>
            <person name="Zhang L."/>
            <person name="Su X.-H."/>
            <person name="Brejova B."/>
            <person name="Vinar T."/>
            <person name="Xu M."/>
            <person name="Wang M.-X."/>
            <person name="Zhang S.-G."/>
            <person name="Huang M.-R."/>
            <person name="Wu R."/>
            <person name="Zhou Y."/>
        </authorList>
    </citation>
    <scope>NUCLEOTIDE SEQUENCE [LARGE SCALE GENOMIC DNA]</scope>
    <source>
        <strain evidence="2 3">MB_m1</strain>
    </source>
</reference>
<dbReference type="AlphaFoldDB" id="K1X497"/>